<dbReference type="EMBL" id="KV019621">
    <property type="protein sequence ID" value="KZV15780.1"/>
    <property type="molecule type" value="Genomic_DNA"/>
</dbReference>
<dbReference type="Proteomes" id="UP000250235">
    <property type="component" value="Unassembled WGS sequence"/>
</dbReference>
<protein>
    <submittedName>
        <fullName evidence="1">Aluminum-activated malate transporter 9-like</fullName>
    </submittedName>
</protein>
<proteinExistence type="predicted"/>
<gene>
    <name evidence="1" type="ORF">F511_01996</name>
</gene>
<sequence>MQKAICALSGLVSPYLAKHRITPSAYCVQSPKNSSDNVSLILGIYVTFAEMMSLLLNTSKYWDDVMNSENQLDAFAYQITRAQQHDSQQLTPSQLSSQLKADTSLCSPNSSGELDQLLPDLTNENNSQILQQKQITVQTSYGYSGIISGQISTPYSILDKATQLARIIQISPFQLFNALQLSMHRTSVWVIRTTYILRSGSSGSVFNQFRSRHCPSLHVDVQLITTQSFYSTSSHQGRSYHANISVYPFAQLSSRSKLVPHQQLSSNTEDHE</sequence>
<evidence type="ECO:0000313" key="2">
    <source>
        <dbReference type="Proteomes" id="UP000250235"/>
    </source>
</evidence>
<keyword evidence="2" id="KW-1185">Reference proteome</keyword>
<name>A0A2Z7AA10_9LAMI</name>
<evidence type="ECO:0000313" key="1">
    <source>
        <dbReference type="EMBL" id="KZV15780.1"/>
    </source>
</evidence>
<dbReference type="AlphaFoldDB" id="A0A2Z7AA10"/>
<organism evidence="1 2">
    <name type="scientific">Dorcoceras hygrometricum</name>
    <dbReference type="NCBI Taxonomy" id="472368"/>
    <lineage>
        <taxon>Eukaryota</taxon>
        <taxon>Viridiplantae</taxon>
        <taxon>Streptophyta</taxon>
        <taxon>Embryophyta</taxon>
        <taxon>Tracheophyta</taxon>
        <taxon>Spermatophyta</taxon>
        <taxon>Magnoliopsida</taxon>
        <taxon>eudicotyledons</taxon>
        <taxon>Gunneridae</taxon>
        <taxon>Pentapetalae</taxon>
        <taxon>asterids</taxon>
        <taxon>lamiids</taxon>
        <taxon>Lamiales</taxon>
        <taxon>Gesneriaceae</taxon>
        <taxon>Didymocarpoideae</taxon>
        <taxon>Trichosporeae</taxon>
        <taxon>Loxocarpinae</taxon>
        <taxon>Dorcoceras</taxon>
    </lineage>
</organism>
<accession>A0A2Z7AA10</accession>
<reference evidence="1 2" key="1">
    <citation type="journal article" date="2015" name="Proc. Natl. Acad. Sci. U.S.A.">
        <title>The resurrection genome of Boea hygrometrica: A blueprint for survival of dehydration.</title>
        <authorList>
            <person name="Xiao L."/>
            <person name="Yang G."/>
            <person name="Zhang L."/>
            <person name="Yang X."/>
            <person name="Zhao S."/>
            <person name="Ji Z."/>
            <person name="Zhou Q."/>
            <person name="Hu M."/>
            <person name="Wang Y."/>
            <person name="Chen M."/>
            <person name="Xu Y."/>
            <person name="Jin H."/>
            <person name="Xiao X."/>
            <person name="Hu G."/>
            <person name="Bao F."/>
            <person name="Hu Y."/>
            <person name="Wan P."/>
            <person name="Li L."/>
            <person name="Deng X."/>
            <person name="Kuang T."/>
            <person name="Xiang C."/>
            <person name="Zhu J.K."/>
            <person name="Oliver M.J."/>
            <person name="He Y."/>
        </authorList>
    </citation>
    <scope>NUCLEOTIDE SEQUENCE [LARGE SCALE GENOMIC DNA]</scope>
    <source>
        <strain evidence="2">cv. XS01</strain>
    </source>
</reference>